<accession>A0A7I4ELN7</accession>
<dbReference type="Proteomes" id="UP000006727">
    <property type="component" value="Chromosome 8"/>
</dbReference>
<dbReference type="Gramene" id="Pp3c8_23960V3.5">
    <property type="protein sequence ID" value="Pp3c8_23960V3.5"/>
    <property type="gene ID" value="Pp3c8_23960"/>
</dbReference>
<sequence length="21" mass="2606">MELFIDEEGMEEMEIKILRHI</sequence>
<reference evidence="1 2" key="1">
    <citation type="journal article" date="2008" name="Science">
        <title>The Physcomitrella genome reveals evolutionary insights into the conquest of land by plants.</title>
        <authorList>
            <person name="Rensing S."/>
            <person name="Lang D."/>
            <person name="Zimmer A."/>
            <person name="Terry A."/>
            <person name="Salamov A."/>
            <person name="Shapiro H."/>
            <person name="Nishiyama T."/>
            <person name="Perroud P.-F."/>
            <person name="Lindquist E."/>
            <person name="Kamisugi Y."/>
            <person name="Tanahashi T."/>
            <person name="Sakakibara K."/>
            <person name="Fujita T."/>
            <person name="Oishi K."/>
            <person name="Shin-I T."/>
            <person name="Kuroki Y."/>
            <person name="Toyoda A."/>
            <person name="Suzuki Y."/>
            <person name="Hashimoto A."/>
            <person name="Yamaguchi K."/>
            <person name="Sugano A."/>
            <person name="Kohara Y."/>
            <person name="Fujiyama A."/>
            <person name="Anterola A."/>
            <person name="Aoki S."/>
            <person name="Ashton N."/>
            <person name="Barbazuk W.B."/>
            <person name="Barker E."/>
            <person name="Bennetzen J."/>
            <person name="Bezanilla M."/>
            <person name="Blankenship R."/>
            <person name="Cho S.H."/>
            <person name="Dutcher S."/>
            <person name="Estelle M."/>
            <person name="Fawcett J.A."/>
            <person name="Gundlach H."/>
            <person name="Hanada K."/>
            <person name="Heyl A."/>
            <person name="Hicks K.A."/>
            <person name="Hugh J."/>
            <person name="Lohr M."/>
            <person name="Mayer K."/>
            <person name="Melkozernov A."/>
            <person name="Murata T."/>
            <person name="Nelson D."/>
            <person name="Pils B."/>
            <person name="Prigge M."/>
            <person name="Reiss B."/>
            <person name="Renner T."/>
            <person name="Rombauts S."/>
            <person name="Rushton P."/>
            <person name="Sanderfoot A."/>
            <person name="Schween G."/>
            <person name="Shiu S.-H."/>
            <person name="Stueber K."/>
            <person name="Theodoulou F.L."/>
            <person name="Tu H."/>
            <person name="Van de Peer Y."/>
            <person name="Verrier P.J."/>
            <person name="Waters E."/>
            <person name="Wood A."/>
            <person name="Yang L."/>
            <person name="Cove D."/>
            <person name="Cuming A."/>
            <person name="Hasebe M."/>
            <person name="Lucas S."/>
            <person name="Mishler D.B."/>
            <person name="Reski R."/>
            <person name="Grigoriev I."/>
            <person name="Quatrano R.S."/>
            <person name="Boore J.L."/>
        </authorList>
    </citation>
    <scope>NUCLEOTIDE SEQUENCE [LARGE SCALE GENOMIC DNA]</scope>
    <source>
        <strain evidence="1 2">cv. Gransden 2004</strain>
    </source>
</reference>
<evidence type="ECO:0000313" key="1">
    <source>
        <dbReference type="EnsemblPlants" id="Pp3c8_23960V3.5"/>
    </source>
</evidence>
<keyword evidence="2" id="KW-1185">Reference proteome</keyword>
<reference evidence="1 2" key="2">
    <citation type="journal article" date="2018" name="Plant J.">
        <title>The Physcomitrella patens chromosome-scale assembly reveals moss genome structure and evolution.</title>
        <authorList>
            <person name="Lang D."/>
            <person name="Ullrich K.K."/>
            <person name="Murat F."/>
            <person name="Fuchs J."/>
            <person name="Jenkins J."/>
            <person name="Haas F.B."/>
            <person name="Piednoel M."/>
            <person name="Gundlach H."/>
            <person name="Van Bel M."/>
            <person name="Meyberg R."/>
            <person name="Vives C."/>
            <person name="Morata J."/>
            <person name="Symeonidi A."/>
            <person name="Hiss M."/>
            <person name="Muchero W."/>
            <person name="Kamisugi Y."/>
            <person name="Saleh O."/>
            <person name="Blanc G."/>
            <person name="Decker E.L."/>
            <person name="van Gessel N."/>
            <person name="Grimwood J."/>
            <person name="Hayes R.D."/>
            <person name="Graham S.W."/>
            <person name="Gunter L.E."/>
            <person name="McDaniel S.F."/>
            <person name="Hoernstein S.N.W."/>
            <person name="Larsson A."/>
            <person name="Li F.W."/>
            <person name="Perroud P.F."/>
            <person name="Phillips J."/>
            <person name="Ranjan P."/>
            <person name="Rokshar D.S."/>
            <person name="Rothfels C.J."/>
            <person name="Schneider L."/>
            <person name="Shu S."/>
            <person name="Stevenson D.W."/>
            <person name="Thummler F."/>
            <person name="Tillich M."/>
            <person name="Villarreal Aguilar J.C."/>
            <person name="Widiez T."/>
            <person name="Wong G.K."/>
            <person name="Wymore A."/>
            <person name="Zhang Y."/>
            <person name="Zimmer A.D."/>
            <person name="Quatrano R.S."/>
            <person name="Mayer K.F.X."/>
            <person name="Goodstein D."/>
            <person name="Casacuberta J.M."/>
            <person name="Vandepoele K."/>
            <person name="Reski R."/>
            <person name="Cuming A.C."/>
            <person name="Tuskan G.A."/>
            <person name="Maumus F."/>
            <person name="Salse J."/>
            <person name="Schmutz J."/>
            <person name="Rensing S.A."/>
        </authorList>
    </citation>
    <scope>NUCLEOTIDE SEQUENCE [LARGE SCALE GENOMIC DNA]</scope>
    <source>
        <strain evidence="1 2">cv. Gransden 2004</strain>
    </source>
</reference>
<reference evidence="1" key="3">
    <citation type="submission" date="2020-12" db="UniProtKB">
        <authorList>
            <consortium name="EnsemblPlants"/>
        </authorList>
    </citation>
    <scope>IDENTIFICATION</scope>
</reference>
<protein>
    <submittedName>
        <fullName evidence="1">Uncharacterized protein</fullName>
    </submittedName>
</protein>
<organism evidence="1 2">
    <name type="scientific">Physcomitrium patens</name>
    <name type="common">Spreading-leaved earth moss</name>
    <name type="synonym">Physcomitrella patens</name>
    <dbReference type="NCBI Taxonomy" id="3218"/>
    <lineage>
        <taxon>Eukaryota</taxon>
        <taxon>Viridiplantae</taxon>
        <taxon>Streptophyta</taxon>
        <taxon>Embryophyta</taxon>
        <taxon>Bryophyta</taxon>
        <taxon>Bryophytina</taxon>
        <taxon>Bryopsida</taxon>
        <taxon>Funariidae</taxon>
        <taxon>Funariales</taxon>
        <taxon>Funariaceae</taxon>
        <taxon>Physcomitrium</taxon>
    </lineage>
</organism>
<dbReference type="EnsemblPlants" id="Pp3c8_23960V3.5">
    <property type="protein sequence ID" value="Pp3c8_23960V3.5"/>
    <property type="gene ID" value="Pp3c8_23960"/>
</dbReference>
<proteinExistence type="predicted"/>
<evidence type="ECO:0000313" key="2">
    <source>
        <dbReference type="Proteomes" id="UP000006727"/>
    </source>
</evidence>
<dbReference type="EMBL" id="ABEU02000008">
    <property type="status" value="NOT_ANNOTATED_CDS"/>
    <property type="molecule type" value="Genomic_DNA"/>
</dbReference>
<name>A0A7I4ELN7_PHYPA</name>
<dbReference type="AlphaFoldDB" id="A0A7I4ELN7"/>